<evidence type="ECO:0000256" key="1">
    <source>
        <dbReference type="SAM" id="MobiDB-lite"/>
    </source>
</evidence>
<reference evidence="3 4" key="1">
    <citation type="submission" date="2017-04" db="EMBL/GenBank/DDBJ databases">
        <authorList>
            <person name="Afonso C.L."/>
            <person name="Miller P.J."/>
            <person name="Scott M.A."/>
            <person name="Spackman E."/>
            <person name="Goraichik I."/>
            <person name="Dimitrov K.M."/>
            <person name="Suarez D.L."/>
            <person name="Swayne D.E."/>
        </authorList>
    </citation>
    <scope>NUCLEOTIDE SEQUENCE [LARGE SCALE GENOMIC DNA]</scope>
    <source>
        <strain evidence="3 4">DSM 11270</strain>
    </source>
</reference>
<proteinExistence type="predicted"/>
<evidence type="ECO:0000313" key="4">
    <source>
        <dbReference type="Proteomes" id="UP000192731"/>
    </source>
</evidence>
<keyword evidence="4" id="KW-1185">Reference proteome</keyword>
<feature type="region of interest" description="Disordered" evidence="1">
    <location>
        <begin position="27"/>
        <end position="47"/>
    </location>
</feature>
<name>A0A1W1VPQ5_DESTI</name>
<evidence type="ECO:0000256" key="2">
    <source>
        <dbReference type="SAM" id="SignalP"/>
    </source>
</evidence>
<dbReference type="AlphaFoldDB" id="A0A1W1VPQ5"/>
<organism evidence="3 4">
    <name type="scientific">Desulfonispora thiosulfatigenes DSM 11270</name>
    <dbReference type="NCBI Taxonomy" id="656914"/>
    <lineage>
        <taxon>Bacteria</taxon>
        <taxon>Bacillati</taxon>
        <taxon>Bacillota</taxon>
        <taxon>Clostridia</taxon>
        <taxon>Eubacteriales</taxon>
        <taxon>Peptococcaceae</taxon>
        <taxon>Desulfonispora</taxon>
    </lineage>
</organism>
<keyword evidence="2" id="KW-0732">Signal</keyword>
<feature type="chain" id="PRO_5039441050" description="Lipoprotein" evidence="2">
    <location>
        <begin position="20"/>
        <end position="168"/>
    </location>
</feature>
<accession>A0A1W1VPQ5</accession>
<gene>
    <name evidence="3" type="ORF">SAMN00017405_0384</name>
</gene>
<dbReference type="PROSITE" id="PS51257">
    <property type="entry name" value="PROKAR_LIPOPROTEIN"/>
    <property type="match status" value="1"/>
</dbReference>
<feature type="signal peptide" evidence="2">
    <location>
        <begin position="1"/>
        <end position="19"/>
    </location>
</feature>
<evidence type="ECO:0000313" key="3">
    <source>
        <dbReference type="EMBL" id="SMB95338.1"/>
    </source>
</evidence>
<sequence>MKKILLTALNIVLAFSLFACGNSTETEQKVEETEITEDNIKSEGEKKPDFKAECEKNAENHPAKAGAVLVTKGDYDFTGMDYYFKGELIQKTTIDNIGDSSAWLVKNENGYVMPIQHSYFNAEIGDKIEVWGTLSGNGYSNVEGIDNVVGETGSMHAMLLTVNGEEQY</sequence>
<protein>
    <recommendedName>
        <fullName evidence="5">Lipoprotein</fullName>
    </recommendedName>
</protein>
<evidence type="ECO:0008006" key="5">
    <source>
        <dbReference type="Google" id="ProtNLM"/>
    </source>
</evidence>
<dbReference type="EMBL" id="FWWT01000022">
    <property type="protein sequence ID" value="SMB95338.1"/>
    <property type="molecule type" value="Genomic_DNA"/>
</dbReference>
<dbReference type="Proteomes" id="UP000192731">
    <property type="component" value="Unassembled WGS sequence"/>
</dbReference>
<dbReference type="OrthoDB" id="3035104at2"/>
<dbReference type="STRING" id="656914.SAMN00017405_0384"/>
<dbReference type="RefSeq" id="WP_084054183.1">
    <property type="nucleotide sequence ID" value="NZ_FWWT01000022.1"/>
</dbReference>